<keyword evidence="1" id="KW-1133">Transmembrane helix</keyword>
<sequence length="162" mass="19136">MSLIPDAPIRETTSYFWSCLTLQDDCPFFSSADPNLYYFAITLVSLYTGFLLMILADLKFYWSVDHFQRQIDYYVNLVRKKVRHVQLDQRRLMSTQERTEKQLKRSEECKHMVTGIRGALETDDPQQLNALTAYFVETRPPNRSTWNATRRCPQTDSTDWFA</sequence>
<accession>A0A2H1W8N9</accession>
<evidence type="ECO:0000256" key="1">
    <source>
        <dbReference type="SAM" id="Phobius"/>
    </source>
</evidence>
<gene>
    <name evidence="4" type="primary">LOC118268669</name>
    <name evidence="2" type="ORF">SFRICE_013399</name>
</gene>
<proteinExistence type="predicted"/>
<feature type="transmembrane region" description="Helical" evidence="1">
    <location>
        <begin position="36"/>
        <end position="56"/>
    </location>
</feature>
<dbReference type="AlphaFoldDB" id="A0A2H1W8N9"/>
<protein>
    <submittedName>
        <fullName evidence="2">SFRICE_013399</fullName>
    </submittedName>
    <submittedName>
        <fullName evidence="4">Uncharacterized protein LOC118268669</fullName>
    </submittedName>
</protein>
<dbReference type="OrthoDB" id="7298274at2759"/>
<reference evidence="2" key="1">
    <citation type="submission" date="2016-07" db="EMBL/GenBank/DDBJ databases">
        <authorList>
            <person name="Bretaudeau A."/>
        </authorList>
    </citation>
    <scope>NUCLEOTIDE SEQUENCE</scope>
    <source>
        <strain evidence="2">Rice</strain>
        <tissue evidence="2">Whole body</tissue>
    </source>
</reference>
<keyword evidence="1" id="KW-0812">Transmembrane</keyword>
<evidence type="ECO:0000313" key="4">
    <source>
        <dbReference type="RefSeq" id="XP_035439137.1"/>
    </source>
</evidence>
<dbReference type="RefSeq" id="XP_035439137.1">
    <property type="nucleotide sequence ID" value="XM_035583244.2"/>
</dbReference>
<name>A0A2H1W8N9_SPOFR</name>
<keyword evidence="1" id="KW-0472">Membrane</keyword>
<keyword evidence="3" id="KW-1185">Reference proteome</keyword>
<dbReference type="Proteomes" id="UP000829999">
    <property type="component" value="Chromosome 29"/>
</dbReference>
<evidence type="ECO:0000313" key="2">
    <source>
        <dbReference type="EMBL" id="SOQ48854.1"/>
    </source>
</evidence>
<dbReference type="EMBL" id="ODYU01006737">
    <property type="protein sequence ID" value="SOQ48854.1"/>
    <property type="molecule type" value="Genomic_DNA"/>
</dbReference>
<organism evidence="2">
    <name type="scientific">Spodoptera frugiperda</name>
    <name type="common">Fall armyworm</name>
    <dbReference type="NCBI Taxonomy" id="7108"/>
    <lineage>
        <taxon>Eukaryota</taxon>
        <taxon>Metazoa</taxon>
        <taxon>Ecdysozoa</taxon>
        <taxon>Arthropoda</taxon>
        <taxon>Hexapoda</taxon>
        <taxon>Insecta</taxon>
        <taxon>Pterygota</taxon>
        <taxon>Neoptera</taxon>
        <taxon>Endopterygota</taxon>
        <taxon>Lepidoptera</taxon>
        <taxon>Glossata</taxon>
        <taxon>Ditrysia</taxon>
        <taxon>Noctuoidea</taxon>
        <taxon>Noctuidae</taxon>
        <taxon>Amphipyrinae</taxon>
        <taxon>Spodoptera</taxon>
    </lineage>
</organism>
<dbReference type="GeneID" id="118268669"/>
<evidence type="ECO:0000313" key="3">
    <source>
        <dbReference type="Proteomes" id="UP000829999"/>
    </source>
</evidence>
<reference evidence="4" key="2">
    <citation type="submission" date="2025-04" db="UniProtKB">
        <authorList>
            <consortium name="RefSeq"/>
        </authorList>
    </citation>
    <scope>IDENTIFICATION</scope>
    <source>
        <tissue evidence="4">Whole larval tissue</tissue>
    </source>
</reference>